<keyword evidence="3 5" id="KW-0067">ATP-binding</keyword>
<dbReference type="AlphaFoldDB" id="A0A9X1UAE1"/>
<dbReference type="GO" id="GO:0016887">
    <property type="term" value="F:ATP hydrolysis activity"/>
    <property type="evidence" value="ECO:0007669"/>
    <property type="project" value="InterPro"/>
</dbReference>
<dbReference type="SMART" id="SM00382">
    <property type="entry name" value="AAA"/>
    <property type="match status" value="1"/>
</dbReference>
<gene>
    <name evidence="5" type="ORF">K8089_10870</name>
</gene>
<evidence type="ECO:0000313" key="6">
    <source>
        <dbReference type="Proteomes" id="UP001139461"/>
    </source>
</evidence>
<name>A0A9X1UAE1_9FLAO</name>
<dbReference type="Gene3D" id="3.40.50.300">
    <property type="entry name" value="P-loop containing nucleotide triphosphate hydrolases"/>
    <property type="match status" value="1"/>
</dbReference>
<sequence>MISGHNISKNYGKLQALQNVSIACNSGEICGLVGANGAGKSTLFKILLGLVSADSGSVTIHGDGAKKIGGIIEKPALYSYLNARENLKVFAKMQNAASDSSTIEAALLQVGLSLDRKDPIRNYSMGMKQRLGIAVALLNKPSCLLLDEPFSGLDPVGIQALRKLIVSLAKDHGMAILISSHIVEVLSTLCTKLFVIHNGEILQHGSTQDILNKCVKSYTLCGNELETVSFLKKYGVAAHSNCITIPASATEISDIIFKLSEQGIAITSCTPALDVEQLFKATSV</sequence>
<keyword evidence="2" id="KW-0547">Nucleotide-binding</keyword>
<comment type="caution">
    <text evidence="5">The sequence shown here is derived from an EMBL/GenBank/DDBJ whole genome shotgun (WGS) entry which is preliminary data.</text>
</comment>
<dbReference type="Proteomes" id="UP001139461">
    <property type="component" value="Unassembled WGS sequence"/>
</dbReference>
<evidence type="ECO:0000256" key="2">
    <source>
        <dbReference type="ARBA" id="ARBA00022741"/>
    </source>
</evidence>
<protein>
    <submittedName>
        <fullName evidence="5">ABC transporter ATP-binding protein</fullName>
    </submittedName>
</protein>
<evidence type="ECO:0000256" key="3">
    <source>
        <dbReference type="ARBA" id="ARBA00022840"/>
    </source>
</evidence>
<keyword evidence="6" id="KW-1185">Reference proteome</keyword>
<dbReference type="PROSITE" id="PS50893">
    <property type="entry name" value="ABC_TRANSPORTER_2"/>
    <property type="match status" value="1"/>
</dbReference>
<dbReference type="PANTHER" id="PTHR42939">
    <property type="entry name" value="ABC TRANSPORTER ATP-BINDING PROTEIN ALBC-RELATED"/>
    <property type="match status" value="1"/>
</dbReference>
<accession>A0A9X1UAE1</accession>
<evidence type="ECO:0000256" key="1">
    <source>
        <dbReference type="ARBA" id="ARBA00022448"/>
    </source>
</evidence>
<dbReference type="SUPFAM" id="SSF52540">
    <property type="entry name" value="P-loop containing nucleoside triphosphate hydrolases"/>
    <property type="match status" value="1"/>
</dbReference>
<dbReference type="InterPro" id="IPR003439">
    <property type="entry name" value="ABC_transporter-like_ATP-bd"/>
</dbReference>
<proteinExistence type="predicted"/>
<dbReference type="GO" id="GO:0005524">
    <property type="term" value="F:ATP binding"/>
    <property type="evidence" value="ECO:0007669"/>
    <property type="project" value="UniProtKB-KW"/>
</dbReference>
<dbReference type="InterPro" id="IPR027417">
    <property type="entry name" value="P-loop_NTPase"/>
</dbReference>
<keyword evidence="1" id="KW-0813">Transport</keyword>
<feature type="domain" description="ABC transporter" evidence="4">
    <location>
        <begin position="2"/>
        <end position="223"/>
    </location>
</feature>
<organism evidence="5 6">
    <name type="scientific">Aequorivita vitellina</name>
    <dbReference type="NCBI Taxonomy" id="2874475"/>
    <lineage>
        <taxon>Bacteria</taxon>
        <taxon>Pseudomonadati</taxon>
        <taxon>Bacteroidota</taxon>
        <taxon>Flavobacteriia</taxon>
        <taxon>Flavobacteriales</taxon>
        <taxon>Flavobacteriaceae</taxon>
        <taxon>Aequorivita</taxon>
    </lineage>
</organism>
<dbReference type="InterPro" id="IPR003593">
    <property type="entry name" value="AAA+_ATPase"/>
</dbReference>
<evidence type="ECO:0000313" key="5">
    <source>
        <dbReference type="EMBL" id="MCG2419526.1"/>
    </source>
</evidence>
<reference evidence="5" key="1">
    <citation type="submission" date="2021-09" db="EMBL/GenBank/DDBJ databases">
        <title>Genome of Aequorivita sp. strain F47161.</title>
        <authorList>
            <person name="Wang Y."/>
        </authorList>
    </citation>
    <scope>NUCLEOTIDE SEQUENCE</scope>
    <source>
        <strain evidence="5">F47161</strain>
    </source>
</reference>
<dbReference type="RefSeq" id="WP_237603316.1">
    <property type="nucleotide sequence ID" value="NZ_JAIRBA010000021.1"/>
</dbReference>
<dbReference type="InterPro" id="IPR051782">
    <property type="entry name" value="ABC_Transporter_VariousFunc"/>
</dbReference>
<dbReference type="EMBL" id="JAIRBA010000021">
    <property type="protein sequence ID" value="MCG2419526.1"/>
    <property type="molecule type" value="Genomic_DNA"/>
</dbReference>
<evidence type="ECO:0000259" key="4">
    <source>
        <dbReference type="PROSITE" id="PS50893"/>
    </source>
</evidence>
<dbReference type="Pfam" id="PF00005">
    <property type="entry name" value="ABC_tran"/>
    <property type="match status" value="1"/>
</dbReference>
<dbReference type="PANTHER" id="PTHR42939:SF1">
    <property type="entry name" value="ABC TRANSPORTER ATP-BINDING PROTEIN ALBC-RELATED"/>
    <property type="match status" value="1"/>
</dbReference>